<comment type="caution">
    <text evidence="2">The sequence shown here is derived from an EMBL/GenBank/DDBJ whole genome shotgun (WGS) entry which is preliminary data.</text>
</comment>
<feature type="compositionally biased region" description="Basic and acidic residues" evidence="1">
    <location>
        <begin position="18"/>
        <end position="40"/>
    </location>
</feature>
<accession>A0AA38GUW3</accession>
<proteinExistence type="predicted"/>
<dbReference type="AlphaFoldDB" id="A0AA38GUW3"/>
<dbReference type="Proteomes" id="UP000824469">
    <property type="component" value="Unassembled WGS sequence"/>
</dbReference>
<feature type="region of interest" description="Disordered" evidence="1">
    <location>
        <begin position="79"/>
        <end position="112"/>
    </location>
</feature>
<dbReference type="EMBL" id="JAHRHJ020000001">
    <property type="protein sequence ID" value="KAH9329408.1"/>
    <property type="molecule type" value="Genomic_DNA"/>
</dbReference>
<sequence length="112" mass="11607">DGSKLDGRGGEPEGGSELVRKWGEISGEGARDSVTMREEPELGSVRRGGDMLIGWVKPKERGLGVGGSKLLKETEVGSRDGLVGSGACNGKTKSEHAKEKLGRVVGDGDSGE</sequence>
<feature type="region of interest" description="Disordered" evidence="1">
    <location>
        <begin position="1"/>
        <end position="42"/>
    </location>
</feature>
<evidence type="ECO:0000313" key="2">
    <source>
        <dbReference type="EMBL" id="KAH9329408.1"/>
    </source>
</evidence>
<feature type="compositionally biased region" description="Basic and acidic residues" evidence="1">
    <location>
        <begin position="92"/>
        <end position="102"/>
    </location>
</feature>
<gene>
    <name evidence="2" type="ORF">KI387_001516</name>
</gene>
<feature type="compositionally biased region" description="Basic and acidic residues" evidence="1">
    <location>
        <begin position="1"/>
        <end position="11"/>
    </location>
</feature>
<evidence type="ECO:0000256" key="1">
    <source>
        <dbReference type="SAM" id="MobiDB-lite"/>
    </source>
</evidence>
<organism evidence="2 3">
    <name type="scientific">Taxus chinensis</name>
    <name type="common">Chinese yew</name>
    <name type="synonym">Taxus wallichiana var. chinensis</name>
    <dbReference type="NCBI Taxonomy" id="29808"/>
    <lineage>
        <taxon>Eukaryota</taxon>
        <taxon>Viridiplantae</taxon>
        <taxon>Streptophyta</taxon>
        <taxon>Embryophyta</taxon>
        <taxon>Tracheophyta</taxon>
        <taxon>Spermatophyta</taxon>
        <taxon>Pinopsida</taxon>
        <taxon>Pinidae</taxon>
        <taxon>Conifers II</taxon>
        <taxon>Cupressales</taxon>
        <taxon>Taxaceae</taxon>
        <taxon>Taxus</taxon>
    </lineage>
</organism>
<keyword evidence="3" id="KW-1185">Reference proteome</keyword>
<feature type="non-terminal residue" evidence="2">
    <location>
        <position position="1"/>
    </location>
</feature>
<evidence type="ECO:0000313" key="3">
    <source>
        <dbReference type="Proteomes" id="UP000824469"/>
    </source>
</evidence>
<protein>
    <submittedName>
        <fullName evidence="2">Uncharacterized protein</fullName>
    </submittedName>
</protein>
<reference evidence="2 3" key="1">
    <citation type="journal article" date="2021" name="Nat. Plants">
        <title>The Taxus genome provides insights into paclitaxel biosynthesis.</title>
        <authorList>
            <person name="Xiong X."/>
            <person name="Gou J."/>
            <person name="Liao Q."/>
            <person name="Li Y."/>
            <person name="Zhou Q."/>
            <person name="Bi G."/>
            <person name="Li C."/>
            <person name="Du R."/>
            <person name="Wang X."/>
            <person name="Sun T."/>
            <person name="Guo L."/>
            <person name="Liang H."/>
            <person name="Lu P."/>
            <person name="Wu Y."/>
            <person name="Zhang Z."/>
            <person name="Ro D.K."/>
            <person name="Shang Y."/>
            <person name="Huang S."/>
            <person name="Yan J."/>
        </authorList>
    </citation>
    <scope>NUCLEOTIDE SEQUENCE [LARGE SCALE GENOMIC DNA]</scope>
    <source>
        <strain evidence="2">Ta-2019</strain>
    </source>
</reference>
<name>A0AA38GUW3_TAXCH</name>